<dbReference type="PANTHER" id="PTHR10357">
    <property type="entry name" value="ALPHA-AMYLASE FAMILY MEMBER"/>
    <property type="match status" value="1"/>
</dbReference>
<dbReference type="Gene3D" id="2.60.40.1180">
    <property type="entry name" value="Golgi alpha-mannosidase II"/>
    <property type="match status" value="1"/>
</dbReference>
<dbReference type="GO" id="GO:0016798">
    <property type="term" value="F:hydrolase activity, acting on glycosyl bonds"/>
    <property type="evidence" value="ECO:0007669"/>
    <property type="project" value="UniProtKB-KW"/>
</dbReference>
<keyword evidence="1" id="KW-0732">Signal</keyword>
<dbReference type="Proteomes" id="UP000732378">
    <property type="component" value="Unassembled WGS sequence"/>
</dbReference>
<reference evidence="3 4" key="1">
    <citation type="submission" date="2021-01" db="EMBL/GenBank/DDBJ databases">
        <title>Sequencing the genomes of 1000 actinobacteria strains.</title>
        <authorList>
            <person name="Klenk H.-P."/>
        </authorList>
    </citation>
    <scope>NUCLEOTIDE SEQUENCE [LARGE SCALE GENOMIC DNA]</scope>
    <source>
        <strain evidence="3 4">DSM 18239</strain>
    </source>
</reference>
<dbReference type="CDD" id="cd11339">
    <property type="entry name" value="AmyAc_bac_CMD_like_2"/>
    <property type="match status" value="1"/>
</dbReference>
<protein>
    <submittedName>
        <fullName evidence="3">Glycosidase</fullName>
    </submittedName>
</protein>
<dbReference type="Pfam" id="PF22058">
    <property type="entry name" value="X25_BaPul_like"/>
    <property type="match status" value="1"/>
</dbReference>
<name>A0ABS2MDC1_9ACTN</name>
<comment type="caution">
    <text evidence="3">The sequence shown here is derived from an EMBL/GenBank/DDBJ whole genome shotgun (WGS) entry which is preliminary data.</text>
</comment>
<evidence type="ECO:0000313" key="3">
    <source>
        <dbReference type="EMBL" id="MBM7509191.1"/>
    </source>
</evidence>
<evidence type="ECO:0000313" key="4">
    <source>
        <dbReference type="Proteomes" id="UP000732378"/>
    </source>
</evidence>
<keyword evidence="3" id="KW-0378">Hydrolase</keyword>
<sequence>MTRLIPALTSALALGLLTAGASLPSTAAPAVAGAATAPAVRADRPDRATDVARPALRTGLTDHSFYFVMADRFANGESTNDTGGIEGGRLEHGFDPTAKGFFNGGDLVGLREQLDYIEGLGTDAIWLTPVFENKAVQLEDGPSAGYHGYWITDFTRIDPHLGTNADLADLVDAAHERGMKVFFDIITNHTADVIGYEQGARTAYVPKDVEPYRTADGEPFDDRDHAGGDDFPELDAQTSFPYTPVHEEGEEDLKVPAWLNDPTLYHNRGNTTFTGEDSQYGDFFGLDDLFTEHPTVREGMIDIYRTWVDELGIDGFRIDTMKHVDDPFWQSFGPGLLDYARSHGKPDFFMFGEVALDGADAAAKAFTSGYTTRAGMQSVLDFPFQWAARDFASRGTSAADLARFFVDDDFYTDADSNAYALPTFLGNHDMGRFGHFVGADNPGADEAELLRRDRLGHELMFFSRGNPVVYYGDEQGFTGTGGDQLARQTMFASQVPEYADDTQLGTDAKTPATDSLDPTHPLYRRIARLDRLTERHPTLRDGAHQVRLGQDGPGVAAFSRLDRDQQREYVVLLNNASTARSAKVSTWVRKGAFRKVYGPGEQRVRTNGSGAVRVRVPALSTVVYAATERLAASRRAPAITLRTPRPSAVDRGRMLVGARVAGRSFAEVTFQARVGGGAWQSIGTDDSAPYRVFHDTSALATGTPVHYRAAVLDNAGHARLAKARGTQVAAPAITLSTSGSDGTVSSIDPVTVSAEVQPERPTQSVRFERRVGPDGAWEVLGTDTSSPAYRATDDIEGLELGTEVTYRAVLLEPGAEPVTSDEVTVRTAAPQPARDSVTLAGSLQDELGCPADWQPDCAATHLAFDATDGRWHATFTLPEGSYEWKVAVDDSWDENYGAGGAAGGDNLVLDVPAGGAAYTFTWDQVTHVPSVSPAQ</sequence>
<evidence type="ECO:0000256" key="1">
    <source>
        <dbReference type="SAM" id="SignalP"/>
    </source>
</evidence>
<dbReference type="Pfam" id="PF00128">
    <property type="entry name" value="Alpha-amylase"/>
    <property type="match status" value="1"/>
</dbReference>
<dbReference type="CDD" id="cd12962">
    <property type="entry name" value="X25_BaPul_like"/>
    <property type="match status" value="1"/>
</dbReference>
<proteinExistence type="predicted"/>
<accession>A0ABS2MDC1</accession>
<dbReference type="Gene3D" id="2.60.40.10">
    <property type="entry name" value="Immunoglobulins"/>
    <property type="match status" value="1"/>
</dbReference>
<dbReference type="EMBL" id="JAFBBZ010000001">
    <property type="protein sequence ID" value="MBM7509191.1"/>
    <property type="molecule type" value="Genomic_DNA"/>
</dbReference>
<dbReference type="InterPro" id="IPR013780">
    <property type="entry name" value="Glyco_hydro_b"/>
</dbReference>
<dbReference type="PANTHER" id="PTHR10357:SF209">
    <property type="entry name" value="PERIPLASMIC ALPHA-AMYLASE"/>
    <property type="match status" value="1"/>
</dbReference>
<gene>
    <name evidence="3" type="ORF">JOE61_003005</name>
</gene>
<keyword evidence="3" id="KW-0326">Glycosidase</keyword>
<feature type="chain" id="PRO_5047171875" evidence="1">
    <location>
        <begin position="28"/>
        <end position="935"/>
    </location>
</feature>
<dbReference type="InterPro" id="IPR006047">
    <property type="entry name" value="GH13_cat_dom"/>
</dbReference>
<feature type="signal peptide" evidence="1">
    <location>
        <begin position="1"/>
        <end position="27"/>
    </location>
</feature>
<dbReference type="SUPFAM" id="SSF51445">
    <property type="entry name" value="(Trans)glycosidases"/>
    <property type="match status" value="1"/>
</dbReference>
<organism evidence="3 4">
    <name type="scientific">Nocardioides salarius</name>
    <dbReference type="NCBI Taxonomy" id="374513"/>
    <lineage>
        <taxon>Bacteria</taxon>
        <taxon>Bacillati</taxon>
        <taxon>Actinomycetota</taxon>
        <taxon>Actinomycetes</taxon>
        <taxon>Propionibacteriales</taxon>
        <taxon>Nocardioidaceae</taxon>
        <taxon>Nocardioides</taxon>
    </lineage>
</organism>
<dbReference type="InterPro" id="IPR013783">
    <property type="entry name" value="Ig-like_fold"/>
</dbReference>
<dbReference type="SMART" id="SM00642">
    <property type="entry name" value="Aamy"/>
    <property type="match status" value="1"/>
</dbReference>
<evidence type="ECO:0000259" key="2">
    <source>
        <dbReference type="SMART" id="SM00642"/>
    </source>
</evidence>
<feature type="domain" description="Glycosyl hydrolase family 13 catalytic" evidence="2">
    <location>
        <begin position="67"/>
        <end position="533"/>
    </location>
</feature>
<dbReference type="Gene3D" id="3.20.20.80">
    <property type="entry name" value="Glycosidases"/>
    <property type="match status" value="1"/>
</dbReference>
<dbReference type="InterPro" id="IPR017853">
    <property type="entry name" value="GH"/>
</dbReference>
<keyword evidence="4" id="KW-1185">Reference proteome</keyword>
<dbReference type="RefSeq" id="WP_307823041.1">
    <property type="nucleotide sequence ID" value="NZ_JACDTV010000001.1"/>
</dbReference>
<dbReference type="InterPro" id="IPR054409">
    <property type="entry name" value="X25_BaPul-like"/>
</dbReference>